<dbReference type="EC" id="1.8.1.8" evidence="10"/>
<dbReference type="GO" id="GO:0005886">
    <property type="term" value="C:plasma membrane"/>
    <property type="evidence" value="ECO:0007669"/>
    <property type="project" value="UniProtKB-SubCell"/>
</dbReference>
<feature type="transmembrane region" description="Helical" evidence="7">
    <location>
        <begin position="538"/>
        <end position="559"/>
    </location>
</feature>
<keyword evidence="8" id="KW-0732">Signal</keyword>
<feature type="domain" description="Thioredoxin" evidence="9">
    <location>
        <begin position="637"/>
        <end position="774"/>
    </location>
</feature>
<dbReference type="PANTHER" id="PTHR32234:SF3">
    <property type="entry name" value="SUPPRESSION OF COPPER SENSITIVITY PROTEIN"/>
    <property type="match status" value="1"/>
</dbReference>
<feature type="transmembrane region" description="Helical" evidence="7">
    <location>
        <begin position="428"/>
        <end position="452"/>
    </location>
</feature>
<sequence precursor="true">MVLVNLTRRLAAVAALLSVVAMSGVTSAQEPFGNGFTPTFPGAAASGGEPIELEASFEVAEGMQQGRVHVDATLQEMWHVYSVTQPEGGPSRTVLKLADGSPAKLTGSFVPSRDPKRSVSAQFPGVTIEEHEHEIRWTAPIEFAESVDPSQAKLTIDAVGLTCMTDGSCQPFREELQATMAGTYKLAKPDTSFRDGDYAVQWSASLEPRAARPGDVVKLNLTATPDETFHVYPATIDDADFSTNFVLTRRGALQASLPQPSEPPVTVDTPSGDSTYQKGKVTWTIELTVPKDTTAGAYPLEGYIAYQACTDTSCLLPKALQFSTQLEVGSEVDTAAAPVQFSTAKRGQVMDLIAETSWADEQSKVSAPTVYGAGGDKKYSFVMMLLMGLGAGLILNLMPCVLPVLGLKLMSLTDQAGQDHRSVMLSNLWYSLGVLTVFWALAAAASIFSFGWGEQFTYMEFKLALTFLVFAMALSFLGVWEIPVPGFASGKMSQDLQHSEGAVGAYSKGLFTTVIATPCGGPLLGLVLSLLIGQSAAMIFAVFTAMGIGMSLPFLLIGINPKLVSWLPKPGAWMETLKQLMAFVLLGTVAFFFDMFSADYKLPVFVSLIGVWFGCWLIGQVPNWETLPKRLGSWTAGIASAAAIGFLAFRLLVPGEVIVPWQPYDEAKLAQLRSEGKTVMIDFTASWCATCKWNYHTALNTEETAKMMEELDAVPMLADWSDYNEAIKNKLTELESQSIPLLAIYPGSQPDSPIILRDLVNQQDVLGALETAGPSVDANVATRSLGFQPGF</sequence>
<dbReference type="EMBL" id="CP042914">
    <property type="protein sequence ID" value="QEG42033.1"/>
    <property type="molecule type" value="Genomic_DNA"/>
</dbReference>
<keyword evidence="6 7" id="KW-0472">Membrane</keyword>
<feature type="transmembrane region" description="Helical" evidence="7">
    <location>
        <begin position="631"/>
        <end position="653"/>
    </location>
</feature>
<protein>
    <submittedName>
        <fullName evidence="10">Thiol:disulfide interchange protein DsbD</fullName>
        <ecNumber evidence="10">1.8.1.8</ecNumber>
    </submittedName>
</protein>
<feature type="transmembrane region" description="Helical" evidence="7">
    <location>
        <begin position="509"/>
        <end position="532"/>
    </location>
</feature>
<evidence type="ECO:0000256" key="1">
    <source>
        <dbReference type="ARBA" id="ARBA00004651"/>
    </source>
</evidence>
<dbReference type="CDD" id="cd02953">
    <property type="entry name" value="DsbDgamma"/>
    <property type="match status" value="1"/>
</dbReference>
<dbReference type="GO" id="GO:0017004">
    <property type="term" value="P:cytochrome complex assembly"/>
    <property type="evidence" value="ECO:0007669"/>
    <property type="project" value="UniProtKB-KW"/>
</dbReference>
<dbReference type="InterPro" id="IPR036249">
    <property type="entry name" value="Thioredoxin-like_sf"/>
</dbReference>
<reference evidence="10 11" key="1">
    <citation type="submission" date="2019-08" db="EMBL/GenBank/DDBJ databases">
        <title>Deep-cultivation of Planctomycetes and their phenomic and genomic characterization uncovers novel biology.</title>
        <authorList>
            <person name="Wiegand S."/>
            <person name="Jogler M."/>
            <person name="Boedeker C."/>
            <person name="Pinto D."/>
            <person name="Vollmers J."/>
            <person name="Rivas-Marin E."/>
            <person name="Kohn T."/>
            <person name="Peeters S.H."/>
            <person name="Heuer A."/>
            <person name="Rast P."/>
            <person name="Oberbeckmann S."/>
            <person name="Bunk B."/>
            <person name="Jeske O."/>
            <person name="Meyerdierks A."/>
            <person name="Storesund J.E."/>
            <person name="Kallscheuer N."/>
            <person name="Luecker S."/>
            <person name="Lage O.M."/>
            <person name="Pohl T."/>
            <person name="Merkel B.J."/>
            <person name="Hornburger P."/>
            <person name="Mueller R.-W."/>
            <person name="Bruemmer F."/>
            <person name="Labrenz M."/>
            <person name="Spormann A.M."/>
            <person name="Op den Camp H."/>
            <person name="Overmann J."/>
            <person name="Amann R."/>
            <person name="Jetten M.S.M."/>
            <person name="Mascher T."/>
            <person name="Medema M.H."/>
            <person name="Devos D.P."/>
            <person name="Kaster A.-K."/>
            <person name="Ovreas L."/>
            <person name="Rohde M."/>
            <person name="Galperin M.Y."/>
            <person name="Jogler C."/>
        </authorList>
    </citation>
    <scope>NUCLEOTIDE SEQUENCE [LARGE SCALE GENOMIC DNA]</scope>
    <source>
        <strain evidence="10 11">UC8</strain>
    </source>
</reference>
<organism evidence="10 11">
    <name type="scientific">Roseimaritima ulvae</name>
    <dbReference type="NCBI Taxonomy" id="980254"/>
    <lineage>
        <taxon>Bacteria</taxon>
        <taxon>Pseudomonadati</taxon>
        <taxon>Planctomycetota</taxon>
        <taxon>Planctomycetia</taxon>
        <taxon>Pirellulales</taxon>
        <taxon>Pirellulaceae</taxon>
        <taxon>Roseimaritima</taxon>
    </lineage>
</organism>
<comment type="subcellular location">
    <subcellularLocation>
        <location evidence="1">Cell membrane</location>
        <topology evidence="1">Multi-pass membrane protein</topology>
    </subcellularLocation>
</comment>
<keyword evidence="3 7" id="KW-0812">Transmembrane</keyword>
<dbReference type="KEGG" id="rul:UC8_40620"/>
<name>A0A5B9R6S0_9BACT</name>
<dbReference type="PANTHER" id="PTHR32234">
    <property type="entry name" value="THIOL:DISULFIDE INTERCHANGE PROTEIN DSBD"/>
    <property type="match status" value="1"/>
</dbReference>
<dbReference type="PROSITE" id="PS51352">
    <property type="entry name" value="THIOREDOXIN_2"/>
    <property type="match status" value="1"/>
</dbReference>
<feature type="transmembrane region" description="Helical" evidence="7">
    <location>
        <begin position="602"/>
        <end position="619"/>
    </location>
</feature>
<keyword evidence="2" id="KW-1003">Cell membrane</keyword>
<keyword evidence="5 7" id="KW-1133">Transmembrane helix</keyword>
<evidence type="ECO:0000259" key="9">
    <source>
        <dbReference type="PROSITE" id="PS51352"/>
    </source>
</evidence>
<feature type="transmembrane region" description="Helical" evidence="7">
    <location>
        <begin position="580"/>
        <end position="596"/>
    </location>
</feature>
<dbReference type="Gene3D" id="3.40.30.10">
    <property type="entry name" value="Glutaredoxin"/>
    <property type="match status" value="1"/>
</dbReference>
<dbReference type="OrthoDB" id="9811036at2"/>
<dbReference type="Pfam" id="PF13899">
    <property type="entry name" value="Thioredoxin_7"/>
    <property type="match status" value="1"/>
</dbReference>
<dbReference type="GO" id="GO:0045454">
    <property type="term" value="P:cell redox homeostasis"/>
    <property type="evidence" value="ECO:0007669"/>
    <property type="project" value="TreeGrafter"/>
</dbReference>
<evidence type="ECO:0000256" key="2">
    <source>
        <dbReference type="ARBA" id="ARBA00022475"/>
    </source>
</evidence>
<evidence type="ECO:0000313" key="10">
    <source>
        <dbReference type="EMBL" id="QEG42033.1"/>
    </source>
</evidence>
<dbReference type="RefSeq" id="WP_084427857.1">
    <property type="nucleotide sequence ID" value="NZ_CP042914.1"/>
</dbReference>
<proteinExistence type="predicted"/>
<dbReference type="InterPro" id="IPR003834">
    <property type="entry name" value="Cyt_c_assmbl_TM_dom"/>
</dbReference>
<evidence type="ECO:0000256" key="4">
    <source>
        <dbReference type="ARBA" id="ARBA00022748"/>
    </source>
</evidence>
<evidence type="ECO:0000256" key="5">
    <source>
        <dbReference type="ARBA" id="ARBA00022989"/>
    </source>
</evidence>
<evidence type="ECO:0000256" key="7">
    <source>
        <dbReference type="SAM" id="Phobius"/>
    </source>
</evidence>
<accession>A0A5B9R6S0</accession>
<feature type="transmembrane region" description="Helical" evidence="7">
    <location>
        <begin position="381"/>
        <end position="407"/>
    </location>
</feature>
<keyword evidence="10" id="KW-0560">Oxidoreductase</keyword>
<dbReference type="Proteomes" id="UP000325286">
    <property type="component" value="Chromosome"/>
</dbReference>
<evidence type="ECO:0000256" key="3">
    <source>
        <dbReference type="ARBA" id="ARBA00022692"/>
    </source>
</evidence>
<dbReference type="InterPro" id="IPR013766">
    <property type="entry name" value="Thioredoxin_domain"/>
</dbReference>
<dbReference type="Pfam" id="PF02683">
    <property type="entry name" value="DsbD_TM"/>
    <property type="match status" value="1"/>
</dbReference>
<gene>
    <name evidence="10" type="primary">dsbD</name>
    <name evidence="10" type="ORF">UC8_40620</name>
</gene>
<dbReference type="AlphaFoldDB" id="A0A5B9R6S0"/>
<dbReference type="InterPro" id="IPR035671">
    <property type="entry name" value="DsbD_gamma"/>
</dbReference>
<dbReference type="GO" id="GO:0047134">
    <property type="term" value="F:protein-disulfide reductase [NAD(P)H] activity"/>
    <property type="evidence" value="ECO:0007669"/>
    <property type="project" value="UniProtKB-EC"/>
</dbReference>
<dbReference type="SUPFAM" id="SSF52833">
    <property type="entry name" value="Thioredoxin-like"/>
    <property type="match status" value="1"/>
</dbReference>
<evidence type="ECO:0000256" key="6">
    <source>
        <dbReference type="ARBA" id="ARBA00023136"/>
    </source>
</evidence>
<feature type="signal peptide" evidence="8">
    <location>
        <begin position="1"/>
        <end position="28"/>
    </location>
</feature>
<keyword evidence="4" id="KW-0201">Cytochrome c-type biogenesis</keyword>
<evidence type="ECO:0000313" key="11">
    <source>
        <dbReference type="Proteomes" id="UP000325286"/>
    </source>
</evidence>
<feature type="transmembrane region" description="Helical" evidence="7">
    <location>
        <begin position="464"/>
        <end position="488"/>
    </location>
</feature>
<feature type="chain" id="PRO_5023133181" evidence="8">
    <location>
        <begin position="29"/>
        <end position="791"/>
    </location>
</feature>
<evidence type="ECO:0000256" key="8">
    <source>
        <dbReference type="SAM" id="SignalP"/>
    </source>
</evidence>
<keyword evidence="11" id="KW-1185">Reference proteome</keyword>